<protein>
    <submittedName>
        <fullName evidence="4">FAD-dependent oxidoreductase</fullName>
    </submittedName>
</protein>
<evidence type="ECO:0000259" key="3">
    <source>
        <dbReference type="Pfam" id="PF01494"/>
    </source>
</evidence>
<accession>A0ABW6QXY7</accession>
<organism evidence="4 5">
    <name type="scientific">Nocardia suismassiliense</name>
    <dbReference type="NCBI Taxonomy" id="2077092"/>
    <lineage>
        <taxon>Bacteria</taxon>
        <taxon>Bacillati</taxon>
        <taxon>Actinomycetota</taxon>
        <taxon>Actinomycetes</taxon>
        <taxon>Mycobacteriales</taxon>
        <taxon>Nocardiaceae</taxon>
        <taxon>Nocardia</taxon>
    </lineage>
</organism>
<reference evidence="4 5" key="1">
    <citation type="submission" date="2024-10" db="EMBL/GenBank/DDBJ databases">
        <title>The Natural Products Discovery Center: Release of the First 8490 Sequenced Strains for Exploring Actinobacteria Biosynthetic Diversity.</title>
        <authorList>
            <person name="Kalkreuter E."/>
            <person name="Kautsar S.A."/>
            <person name="Yang D."/>
            <person name="Bader C.D."/>
            <person name="Teijaro C.N."/>
            <person name="Fluegel L."/>
            <person name="Davis C.M."/>
            <person name="Simpson J.R."/>
            <person name="Lauterbach L."/>
            <person name="Steele A.D."/>
            <person name="Gui C."/>
            <person name="Meng S."/>
            <person name="Li G."/>
            <person name="Viehrig K."/>
            <person name="Ye F."/>
            <person name="Su P."/>
            <person name="Kiefer A.F."/>
            <person name="Nichols A."/>
            <person name="Cepeda A.J."/>
            <person name="Yan W."/>
            <person name="Fan B."/>
            <person name="Jiang Y."/>
            <person name="Adhikari A."/>
            <person name="Zheng C.-J."/>
            <person name="Schuster L."/>
            <person name="Cowan T.M."/>
            <person name="Smanski M.J."/>
            <person name="Chevrette M.G."/>
            <person name="De Carvalho L.P.S."/>
            <person name="Shen B."/>
        </authorList>
    </citation>
    <scope>NUCLEOTIDE SEQUENCE [LARGE SCALE GENOMIC DNA]</scope>
    <source>
        <strain evidence="4 5">NPDC003040</strain>
    </source>
</reference>
<comment type="caution">
    <text evidence="4">The sequence shown here is derived from an EMBL/GenBank/DDBJ whole genome shotgun (WGS) entry which is preliminary data.</text>
</comment>
<dbReference type="Pfam" id="PF01494">
    <property type="entry name" value="FAD_binding_3"/>
    <property type="match status" value="1"/>
</dbReference>
<keyword evidence="1" id="KW-0472">Membrane</keyword>
<keyword evidence="1" id="KW-0812">Transmembrane</keyword>
<keyword evidence="5" id="KW-1185">Reference proteome</keyword>
<dbReference type="InterPro" id="IPR050407">
    <property type="entry name" value="Geranylgeranyl_reductase"/>
</dbReference>
<evidence type="ECO:0000313" key="4">
    <source>
        <dbReference type="EMBL" id="MFF3226125.1"/>
    </source>
</evidence>
<dbReference type="PANTHER" id="PTHR42685">
    <property type="entry name" value="GERANYLGERANYL DIPHOSPHATE REDUCTASE"/>
    <property type="match status" value="1"/>
</dbReference>
<dbReference type="Gene3D" id="3.50.50.60">
    <property type="entry name" value="FAD/NAD(P)-binding domain"/>
    <property type="match status" value="2"/>
</dbReference>
<dbReference type="EMBL" id="JBIAPI010000007">
    <property type="protein sequence ID" value="MFF3226125.1"/>
    <property type="molecule type" value="Genomic_DNA"/>
</dbReference>
<dbReference type="Pfam" id="PF01266">
    <property type="entry name" value="DAO"/>
    <property type="match status" value="1"/>
</dbReference>
<evidence type="ECO:0000313" key="5">
    <source>
        <dbReference type="Proteomes" id="UP001601948"/>
    </source>
</evidence>
<gene>
    <name evidence="4" type="ORF">ACFYV7_25235</name>
</gene>
<dbReference type="RefSeq" id="WP_387721135.1">
    <property type="nucleotide sequence ID" value="NZ_JBIAPI010000007.1"/>
</dbReference>
<feature type="domain" description="FAD dependent oxidoreductase" evidence="2">
    <location>
        <begin position="12"/>
        <end position="61"/>
    </location>
</feature>
<keyword evidence="1" id="KW-1133">Transmembrane helix</keyword>
<name>A0ABW6QXY7_9NOCA</name>
<dbReference type="SUPFAM" id="SSF51905">
    <property type="entry name" value="FAD/NAD(P)-binding domain"/>
    <property type="match status" value="1"/>
</dbReference>
<evidence type="ECO:0000256" key="1">
    <source>
        <dbReference type="SAM" id="Phobius"/>
    </source>
</evidence>
<dbReference type="PRINTS" id="PR00420">
    <property type="entry name" value="RNGMNOXGNASE"/>
</dbReference>
<evidence type="ECO:0000259" key="2">
    <source>
        <dbReference type="Pfam" id="PF01266"/>
    </source>
</evidence>
<feature type="transmembrane region" description="Helical" evidence="1">
    <location>
        <begin position="12"/>
        <end position="30"/>
    </location>
</feature>
<feature type="domain" description="FAD-binding" evidence="3">
    <location>
        <begin position="137"/>
        <end position="348"/>
    </location>
</feature>
<dbReference type="PANTHER" id="PTHR42685:SF18">
    <property type="entry name" value="DIGERANYLGERANYLGLYCEROPHOSPHOLIPID REDUCTASE"/>
    <property type="match status" value="1"/>
</dbReference>
<dbReference type="Proteomes" id="UP001601948">
    <property type="component" value="Unassembled WGS sequence"/>
</dbReference>
<dbReference type="InterPro" id="IPR002938">
    <property type="entry name" value="FAD-bd"/>
</dbReference>
<dbReference type="InterPro" id="IPR036188">
    <property type="entry name" value="FAD/NAD-bd_sf"/>
</dbReference>
<proteinExistence type="predicted"/>
<sequence>MRTRNSDQARTVVVLGGGPTGLTVAMLLAAEGVRVTVLDRDVADPGGGAEGVWDRWRRPGVNQFRHPHIMLPGAYRLLVGELPRAVVELKALGAVSHNMLGGAFDLPAIGGRRAGDERFETLSARRPVIEAGLGKAAAETAGITVRRGTSVVGLLSEGGQGTRVIGVRTGGGQVIDADLVVDALGRNSPVAAMLTDLGLTAPVQQRDEVGFLAYSRYFRSPDGSMPAQAPWPLEHHNSLGITSVPGDAGTWSLALFVSGRDRAMRGLSDPAAWQRAVALYPDMAHWATYGEPITGVLAMAGMESRYRRFVVDGRPVATGLLSIGDAWATTNPTFGMGITMGMTHAALLRDVVREVGFEDLEKLALRFDEVTEATLAPVQQASAAWDRHRIAQIDGEINGVPYETDDQDWNFRQAIEVAKLLDPGVLRAFGEVGSMLSSPEQALATPGLVDRIVELGAGAALYPSTGPSRTALLAAIGAE</sequence>
<dbReference type="InterPro" id="IPR006076">
    <property type="entry name" value="FAD-dep_OxRdtase"/>
</dbReference>